<dbReference type="Proteomes" id="UP000322214">
    <property type="component" value="Chromosome"/>
</dbReference>
<dbReference type="GO" id="GO:0005524">
    <property type="term" value="F:ATP binding"/>
    <property type="evidence" value="ECO:0007669"/>
    <property type="project" value="UniProtKB-UniRule"/>
</dbReference>
<organism evidence="6 7">
    <name type="scientific">Mariniblastus fucicola</name>
    <dbReference type="NCBI Taxonomy" id="980251"/>
    <lineage>
        <taxon>Bacteria</taxon>
        <taxon>Pseudomonadati</taxon>
        <taxon>Planctomycetota</taxon>
        <taxon>Planctomycetia</taxon>
        <taxon>Pirellulales</taxon>
        <taxon>Pirellulaceae</taxon>
        <taxon>Mariniblastus</taxon>
    </lineage>
</organism>
<dbReference type="UniPathway" id="UPA00148">
    <property type="reaction ID" value="UER00233"/>
</dbReference>
<dbReference type="PANTHER" id="PTHR12213:SF0">
    <property type="entry name" value="CORRINOID ADENOSYLTRANSFERASE MMAB"/>
    <property type="match status" value="1"/>
</dbReference>
<evidence type="ECO:0000259" key="5">
    <source>
        <dbReference type="Pfam" id="PF01923"/>
    </source>
</evidence>
<proteinExistence type="inferred from homology"/>
<dbReference type="EC" id="2.5.1.17" evidence="4"/>
<dbReference type="KEGG" id="mff:MFFC18_49090"/>
<comment type="catalytic activity">
    <reaction evidence="4">
        <text>2 cob(II)alamin + reduced [electron-transfer flavoprotein] + 2 ATP = 2 adenosylcob(III)alamin + 2 triphosphate + oxidized [electron-transfer flavoprotein] + 3 H(+)</text>
        <dbReference type="Rhea" id="RHEA:28671"/>
        <dbReference type="Rhea" id="RHEA-COMP:10685"/>
        <dbReference type="Rhea" id="RHEA-COMP:10686"/>
        <dbReference type="ChEBI" id="CHEBI:15378"/>
        <dbReference type="ChEBI" id="CHEBI:16304"/>
        <dbReference type="ChEBI" id="CHEBI:18036"/>
        <dbReference type="ChEBI" id="CHEBI:18408"/>
        <dbReference type="ChEBI" id="CHEBI:30616"/>
        <dbReference type="ChEBI" id="CHEBI:57692"/>
        <dbReference type="ChEBI" id="CHEBI:58307"/>
        <dbReference type="EC" id="2.5.1.17"/>
    </reaction>
</comment>
<accession>A0A5B9PJY4</accession>
<name>A0A5B9PJY4_9BACT</name>
<keyword evidence="2 4" id="KW-0547">Nucleotide-binding</keyword>
<dbReference type="OrthoDB" id="9778896at2"/>
<comment type="catalytic activity">
    <reaction evidence="4">
        <text>2 cob(II)yrinate a,c diamide + reduced [electron-transfer flavoprotein] + 2 ATP = 2 adenosylcob(III)yrinate a,c-diamide + 2 triphosphate + oxidized [electron-transfer flavoprotein] + 3 H(+)</text>
        <dbReference type="Rhea" id="RHEA:11528"/>
        <dbReference type="Rhea" id="RHEA-COMP:10685"/>
        <dbReference type="Rhea" id="RHEA-COMP:10686"/>
        <dbReference type="ChEBI" id="CHEBI:15378"/>
        <dbReference type="ChEBI" id="CHEBI:18036"/>
        <dbReference type="ChEBI" id="CHEBI:30616"/>
        <dbReference type="ChEBI" id="CHEBI:57692"/>
        <dbReference type="ChEBI" id="CHEBI:58307"/>
        <dbReference type="ChEBI" id="CHEBI:58503"/>
        <dbReference type="ChEBI" id="CHEBI:58537"/>
        <dbReference type="EC" id="2.5.1.17"/>
    </reaction>
</comment>
<dbReference type="Pfam" id="PF01923">
    <property type="entry name" value="Cob_adeno_trans"/>
    <property type="match status" value="1"/>
</dbReference>
<dbReference type="AlphaFoldDB" id="A0A5B9PJY4"/>
<evidence type="ECO:0000256" key="3">
    <source>
        <dbReference type="ARBA" id="ARBA00022840"/>
    </source>
</evidence>
<dbReference type="NCBIfam" id="TIGR00636">
    <property type="entry name" value="PduO_Nterm"/>
    <property type="match status" value="1"/>
</dbReference>
<keyword evidence="3 4" id="KW-0067">ATP-binding</keyword>
<dbReference type="RefSeq" id="WP_075082752.1">
    <property type="nucleotide sequence ID" value="NZ_CP042912.1"/>
</dbReference>
<dbReference type="EMBL" id="CP042912">
    <property type="protein sequence ID" value="QEG24986.1"/>
    <property type="molecule type" value="Genomic_DNA"/>
</dbReference>
<evidence type="ECO:0000256" key="2">
    <source>
        <dbReference type="ARBA" id="ARBA00022741"/>
    </source>
</evidence>
<evidence type="ECO:0000313" key="7">
    <source>
        <dbReference type="Proteomes" id="UP000322214"/>
    </source>
</evidence>
<reference evidence="6 7" key="1">
    <citation type="submission" date="2019-08" db="EMBL/GenBank/DDBJ databases">
        <title>Deep-cultivation of Planctomycetes and their phenomic and genomic characterization uncovers novel biology.</title>
        <authorList>
            <person name="Wiegand S."/>
            <person name="Jogler M."/>
            <person name="Boedeker C."/>
            <person name="Pinto D."/>
            <person name="Vollmers J."/>
            <person name="Rivas-Marin E."/>
            <person name="Kohn T."/>
            <person name="Peeters S.H."/>
            <person name="Heuer A."/>
            <person name="Rast P."/>
            <person name="Oberbeckmann S."/>
            <person name="Bunk B."/>
            <person name="Jeske O."/>
            <person name="Meyerdierks A."/>
            <person name="Storesund J.E."/>
            <person name="Kallscheuer N."/>
            <person name="Luecker S."/>
            <person name="Lage O.M."/>
            <person name="Pohl T."/>
            <person name="Merkel B.J."/>
            <person name="Hornburger P."/>
            <person name="Mueller R.-W."/>
            <person name="Bruemmer F."/>
            <person name="Labrenz M."/>
            <person name="Spormann A.M."/>
            <person name="Op den Camp H."/>
            <person name="Overmann J."/>
            <person name="Amann R."/>
            <person name="Jetten M.S.M."/>
            <person name="Mascher T."/>
            <person name="Medema M.H."/>
            <person name="Devos D.P."/>
            <person name="Kaster A.-K."/>
            <person name="Ovreas L."/>
            <person name="Rohde M."/>
            <person name="Galperin M.Y."/>
            <person name="Jogler C."/>
        </authorList>
    </citation>
    <scope>NUCLEOTIDE SEQUENCE [LARGE SCALE GENOMIC DNA]</scope>
    <source>
        <strain evidence="6 7">FC18</strain>
    </source>
</reference>
<dbReference type="InterPro" id="IPR036451">
    <property type="entry name" value="CblAdoTrfase-like_sf"/>
</dbReference>
<evidence type="ECO:0000256" key="4">
    <source>
        <dbReference type="RuleBase" id="RU366026"/>
    </source>
</evidence>
<sequence>MKIYTRNGDKGETGLLGGVRVPKSNLVIEVCGTIDECNCLIGCSITAWKHSDLGSPADSNDGTDLESVLAKIQSELFDLGSRVAAALSLNPQTQPVLADEQSSVQLEKWIDQFDGQLPALQTFILPGGSPVGSQLHLARTVCRRAERRLVSLIESQTDRDLSTDLVYLNRLGDLLFVMARYANQIGGSVETPWTAST</sequence>
<dbReference type="GO" id="GO:0008817">
    <property type="term" value="F:corrinoid adenosyltransferase activity"/>
    <property type="evidence" value="ECO:0007669"/>
    <property type="project" value="UniProtKB-UniRule"/>
</dbReference>
<dbReference type="Gene3D" id="1.20.1200.10">
    <property type="entry name" value="Cobalamin adenosyltransferase-like"/>
    <property type="match status" value="1"/>
</dbReference>
<evidence type="ECO:0000313" key="6">
    <source>
        <dbReference type="EMBL" id="QEG24986.1"/>
    </source>
</evidence>
<dbReference type="PANTHER" id="PTHR12213">
    <property type="entry name" value="CORRINOID ADENOSYLTRANSFERASE"/>
    <property type="match status" value="1"/>
</dbReference>
<keyword evidence="1 4" id="KW-0808">Transferase</keyword>
<dbReference type="InterPro" id="IPR016030">
    <property type="entry name" value="CblAdoTrfase-like"/>
</dbReference>
<dbReference type="STRING" id="980251.GCA_001642875_04956"/>
<comment type="similarity">
    <text evidence="4">Belongs to the Cob(I)alamin adenosyltransferase family.</text>
</comment>
<comment type="pathway">
    <text evidence="4">Cofactor biosynthesis; adenosylcobalamin biosynthesis; adenosylcobalamin from cob(II)yrinate a,c-diamide: step 2/7.</text>
</comment>
<dbReference type="GO" id="GO:0009236">
    <property type="term" value="P:cobalamin biosynthetic process"/>
    <property type="evidence" value="ECO:0007669"/>
    <property type="project" value="UniProtKB-UniRule"/>
</dbReference>
<gene>
    <name evidence="6" type="primary">yvqK</name>
    <name evidence="6" type="ORF">MFFC18_49090</name>
</gene>
<keyword evidence="7" id="KW-1185">Reference proteome</keyword>
<evidence type="ECO:0000256" key="1">
    <source>
        <dbReference type="ARBA" id="ARBA00022679"/>
    </source>
</evidence>
<protein>
    <recommendedName>
        <fullName evidence="4">Corrinoid adenosyltransferase</fullName>
        <ecNumber evidence="4">2.5.1.17</ecNumber>
    </recommendedName>
    <alternativeName>
        <fullName evidence="4">Cob(II)alamin adenosyltransferase</fullName>
    </alternativeName>
    <alternativeName>
        <fullName evidence="4">Cob(II)yrinic acid a,c-diamide adenosyltransferase</fullName>
    </alternativeName>
    <alternativeName>
        <fullName evidence="4">Cobinamide/cobalamin adenosyltransferase</fullName>
    </alternativeName>
</protein>
<feature type="domain" description="Cobalamin adenosyltransferase-like" evidence="5">
    <location>
        <begin position="3"/>
        <end position="182"/>
    </location>
</feature>
<dbReference type="InterPro" id="IPR029499">
    <property type="entry name" value="PduO-typ"/>
</dbReference>
<keyword evidence="4" id="KW-0169">Cobalamin biosynthesis</keyword>
<dbReference type="SUPFAM" id="SSF89028">
    <property type="entry name" value="Cobalamin adenosyltransferase-like"/>
    <property type="match status" value="1"/>
</dbReference>